<evidence type="ECO:0000256" key="1">
    <source>
        <dbReference type="ARBA" id="ARBA00009986"/>
    </source>
</evidence>
<organism evidence="7 8">
    <name type="scientific">Sphingobium chlorophenolicum L-1</name>
    <dbReference type="NCBI Taxonomy" id="690566"/>
    <lineage>
        <taxon>Bacteria</taxon>
        <taxon>Pseudomonadati</taxon>
        <taxon>Pseudomonadota</taxon>
        <taxon>Alphaproteobacteria</taxon>
        <taxon>Sphingomonadales</taxon>
        <taxon>Sphingomonadaceae</taxon>
        <taxon>Sphingobium</taxon>
    </lineage>
</organism>
<evidence type="ECO:0000256" key="4">
    <source>
        <dbReference type="PROSITE-ProRule" id="PRU10007"/>
    </source>
</evidence>
<gene>
    <name evidence="7" type="ORF">Sphch_2119</name>
</gene>
<evidence type="ECO:0000256" key="2">
    <source>
        <dbReference type="ARBA" id="ARBA00023002"/>
    </source>
</evidence>
<dbReference type="PROSITE" id="PS00070">
    <property type="entry name" value="ALDEHYDE_DEHYDR_CYS"/>
    <property type="match status" value="1"/>
</dbReference>
<dbReference type="EC" id="1.2.1.8" evidence="7"/>
<dbReference type="HOGENOM" id="CLU_005391_0_0_5"/>
<dbReference type="KEGG" id="sch:Sphch_2119"/>
<dbReference type="STRING" id="690566.Sphch_2119"/>
<protein>
    <submittedName>
        <fullName evidence="7">Betaine-aldehyde dehydrogenase</fullName>
        <ecNumber evidence="7">1.2.1.8</ecNumber>
    </submittedName>
</protein>
<evidence type="ECO:0000256" key="3">
    <source>
        <dbReference type="ARBA" id="ARBA00023097"/>
    </source>
</evidence>
<evidence type="ECO:0000313" key="7">
    <source>
        <dbReference type="EMBL" id="AEG49790.1"/>
    </source>
</evidence>
<dbReference type="SUPFAM" id="SSF53720">
    <property type="entry name" value="ALDH-like"/>
    <property type="match status" value="1"/>
</dbReference>
<dbReference type="PROSITE" id="PS00687">
    <property type="entry name" value="ALDEHYDE_DEHYDR_GLU"/>
    <property type="match status" value="1"/>
</dbReference>
<dbReference type="InterPro" id="IPR016160">
    <property type="entry name" value="Ald_DH_CS_CYS"/>
</dbReference>
<dbReference type="Gene3D" id="3.40.309.10">
    <property type="entry name" value="Aldehyde Dehydrogenase, Chain A, domain 2"/>
    <property type="match status" value="1"/>
</dbReference>
<proteinExistence type="inferred from homology"/>
<dbReference type="FunFam" id="3.40.605.10:FF:000026">
    <property type="entry name" value="Aldehyde dehydrogenase, putative"/>
    <property type="match status" value="1"/>
</dbReference>
<dbReference type="RefSeq" id="WP_013848034.1">
    <property type="nucleotide sequence ID" value="NC_015593.1"/>
</dbReference>
<dbReference type="Gene3D" id="3.40.605.10">
    <property type="entry name" value="Aldehyde Dehydrogenase, Chain A, domain 1"/>
    <property type="match status" value="1"/>
</dbReference>
<dbReference type="GO" id="GO:0008802">
    <property type="term" value="F:betaine-aldehyde dehydrogenase (NAD+) activity"/>
    <property type="evidence" value="ECO:0007669"/>
    <property type="project" value="UniProtKB-EC"/>
</dbReference>
<dbReference type="PANTHER" id="PTHR11699">
    <property type="entry name" value="ALDEHYDE DEHYDROGENASE-RELATED"/>
    <property type="match status" value="1"/>
</dbReference>
<dbReference type="AlphaFoldDB" id="F6EW96"/>
<reference evidence="7 8" key="1">
    <citation type="submission" date="2011-05" db="EMBL/GenBank/DDBJ databases">
        <title>Complete sequence of chromosome 1 of Sphingobium chlorophenolicum L-1.</title>
        <authorList>
            <consortium name="US DOE Joint Genome Institute"/>
            <person name="Lucas S."/>
            <person name="Han J."/>
            <person name="Lapidus A."/>
            <person name="Cheng J.-F."/>
            <person name="Goodwin L."/>
            <person name="Pitluck S."/>
            <person name="Peters L."/>
            <person name="Daligault H."/>
            <person name="Han C."/>
            <person name="Tapia R."/>
            <person name="Land M."/>
            <person name="Hauser L."/>
            <person name="Kyrpides N."/>
            <person name="Ivanova N."/>
            <person name="Pagani I."/>
            <person name="Turner P."/>
            <person name="Copley S."/>
            <person name="Woyke T."/>
        </authorList>
    </citation>
    <scope>NUCLEOTIDE SEQUENCE [LARGE SCALE GENOMIC DNA]</scope>
    <source>
        <strain evidence="7 8">L-1</strain>
    </source>
</reference>
<dbReference type="EMBL" id="CP002798">
    <property type="protein sequence ID" value="AEG49790.1"/>
    <property type="molecule type" value="Genomic_DNA"/>
</dbReference>
<dbReference type="Pfam" id="PF00171">
    <property type="entry name" value="Aldedh"/>
    <property type="match status" value="1"/>
</dbReference>
<dbReference type="InterPro" id="IPR016163">
    <property type="entry name" value="Ald_DH_C"/>
</dbReference>
<dbReference type="InterPro" id="IPR016162">
    <property type="entry name" value="Ald_DH_N"/>
</dbReference>
<name>F6EW96_SPHCR</name>
<dbReference type="InterPro" id="IPR029510">
    <property type="entry name" value="Ald_DH_CS_GLU"/>
</dbReference>
<feature type="domain" description="Aldehyde dehydrogenase" evidence="6">
    <location>
        <begin position="16"/>
        <end position="472"/>
    </location>
</feature>
<feature type="active site" evidence="4">
    <location>
        <position position="248"/>
    </location>
</feature>
<evidence type="ECO:0000259" key="6">
    <source>
        <dbReference type="Pfam" id="PF00171"/>
    </source>
</evidence>
<sequence>MLDTLSHFIAGKLEQSESGEFVENRSPATGAVIGRVANGTSADVNRAVEAAVAALPGWRDQKPIGRGRVMQEIARNIRARIAELAAAEAADTGMPLVQARGQMETAAAYFEFYGGLVNLPHGETIDLGPSYHSYTRREPFGVVGVILPWNAPVNQAARAIAPALAAGNTVVAKPSEETSTSAIRLAQLATESGLPAGVLNVVLGVGAGVGAAVVEHPKVRKVSFTGSVRAGREVGKIAAERIIPLTLELGGKSPNIIFDDADLTSAVPSTLRGFAGNAGQICVAGTRLLVQKSIKDEFLAKLKEAAEALKLGPVADAFFGPMITRAQYDKVLNYFDIAQQEGAKLVTGGKALSNDAVGDGWYVQPTIYEVRPEMRIASEEIFGPVLSVIPFDDEEDAIRIANDTEYGLAAGIHTQNLSRAHRVAARLEAGQVYINEYLAGGIETPFGGFKQSGYGREKGIEALHHYTQLKCVTVRL</sequence>
<keyword evidence="8" id="KW-1185">Reference proteome</keyword>
<dbReference type="InterPro" id="IPR016161">
    <property type="entry name" value="Ald_DH/histidinol_DH"/>
</dbReference>
<comment type="similarity">
    <text evidence="1 5">Belongs to the aldehyde dehydrogenase family.</text>
</comment>
<accession>F6EW96</accession>
<evidence type="ECO:0000256" key="5">
    <source>
        <dbReference type="RuleBase" id="RU003345"/>
    </source>
</evidence>
<dbReference type="FunFam" id="3.40.309.10:FF:000012">
    <property type="entry name" value="Betaine aldehyde dehydrogenase"/>
    <property type="match status" value="1"/>
</dbReference>
<keyword evidence="2 5" id="KW-0560">Oxidoreductase</keyword>
<dbReference type="InterPro" id="IPR015590">
    <property type="entry name" value="Aldehyde_DH_dom"/>
</dbReference>
<dbReference type="Proteomes" id="UP000007150">
    <property type="component" value="Chromosome 1"/>
</dbReference>
<keyword evidence="3" id="KW-0558">Oxidation</keyword>
<dbReference type="FunFam" id="3.40.605.10:FF:000007">
    <property type="entry name" value="NAD/NADP-dependent betaine aldehyde dehydrogenase"/>
    <property type="match status" value="1"/>
</dbReference>
<evidence type="ECO:0000313" key="8">
    <source>
        <dbReference type="Proteomes" id="UP000007150"/>
    </source>
</evidence>